<evidence type="ECO:0000256" key="1">
    <source>
        <dbReference type="SAM" id="SignalP"/>
    </source>
</evidence>
<accession>A0ABZ2YQC7</accession>
<evidence type="ECO:0000313" key="2">
    <source>
        <dbReference type="EMBL" id="WZN41976.1"/>
    </source>
</evidence>
<gene>
    <name evidence="2" type="primary">traN</name>
    <name evidence="2" type="ORF">WJU16_02865</name>
</gene>
<keyword evidence="3" id="KW-1185">Reference proteome</keyword>
<evidence type="ECO:0000313" key="3">
    <source>
        <dbReference type="Proteomes" id="UP001485459"/>
    </source>
</evidence>
<sequence length="276" mass="30884">MKTFISCCLMLLLTGSLALAQPSHSDNIRRYRLSLSTDQTTVLVFATPICEGCVDRGHPDIATEMVTGMKNVLRVKARTSSLPLSNLTVITEDGKIYAFTVDYNTRPSETLWEVEPPLAAAAQFSHERLSDASISKFLQIMDAMPAVKSKPATKTPGKMRMSLADLYQKGDVLFFKFQISNSSGMDYDLNLTRYYVRDKKRAKRTAKLEKPLAPLAEQRPDQQRVNAGRKANLVVAFPKFTIANNKLMVVEIFEHNGDRPITLMIRGHQLLSARGE</sequence>
<keyword evidence="1" id="KW-0732">Signal</keyword>
<dbReference type="InterPro" id="IPR022298">
    <property type="entry name" value="Conjug_transposon_TraN"/>
</dbReference>
<reference evidence="3" key="1">
    <citation type="submission" date="2024-03" db="EMBL/GenBank/DDBJ databases">
        <title>Chitinophaga horti sp. nov., isolated from garden soil.</title>
        <authorList>
            <person name="Lee D.S."/>
            <person name="Han D.M."/>
            <person name="Baek J.H."/>
            <person name="Choi D.G."/>
            <person name="Jeon J.H."/>
            <person name="Jeon C.O."/>
        </authorList>
    </citation>
    <scope>NUCLEOTIDE SEQUENCE [LARGE SCALE GENOMIC DNA]</scope>
    <source>
        <strain evidence="3">GPA1</strain>
    </source>
</reference>
<organism evidence="2 3">
    <name type="scientific">Chitinophaga pollutisoli</name>
    <dbReference type="NCBI Taxonomy" id="3133966"/>
    <lineage>
        <taxon>Bacteria</taxon>
        <taxon>Pseudomonadati</taxon>
        <taxon>Bacteroidota</taxon>
        <taxon>Chitinophagia</taxon>
        <taxon>Chitinophagales</taxon>
        <taxon>Chitinophagaceae</taxon>
        <taxon>Chitinophaga</taxon>
    </lineage>
</organism>
<feature type="signal peptide" evidence="1">
    <location>
        <begin position="1"/>
        <end position="20"/>
    </location>
</feature>
<dbReference type="RefSeq" id="WP_341836819.1">
    <property type="nucleotide sequence ID" value="NZ_CP149822.1"/>
</dbReference>
<dbReference type="Pfam" id="PF13595">
    <property type="entry name" value="DUF4138"/>
    <property type="match status" value="1"/>
</dbReference>
<feature type="chain" id="PRO_5045978061" evidence="1">
    <location>
        <begin position="21"/>
        <end position="276"/>
    </location>
</feature>
<dbReference type="Proteomes" id="UP001485459">
    <property type="component" value="Chromosome"/>
</dbReference>
<protein>
    <submittedName>
        <fullName evidence="2">Conjugative transposon protein TraN</fullName>
    </submittedName>
</protein>
<name>A0ABZ2YQC7_9BACT</name>
<dbReference type="NCBIfam" id="TIGR03780">
    <property type="entry name" value="Bac_Flav_CT_N"/>
    <property type="match status" value="1"/>
</dbReference>
<dbReference type="EMBL" id="CP149822">
    <property type="protein sequence ID" value="WZN41976.1"/>
    <property type="molecule type" value="Genomic_DNA"/>
</dbReference>
<proteinExistence type="predicted"/>